<dbReference type="PANTHER" id="PTHR34473:SF2">
    <property type="entry name" value="UPF0699 TRANSMEMBRANE PROTEIN YDBT"/>
    <property type="match status" value="1"/>
</dbReference>
<keyword evidence="2" id="KW-0472">Membrane</keyword>
<accession>A0A845URQ8</accession>
<feature type="compositionally biased region" description="Basic and acidic residues" evidence="1">
    <location>
        <begin position="153"/>
        <end position="166"/>
    </location>
</feature>
<gene>
    <name evidence="4" type="ORF">G3I74_02095</name>
</gene>
<feature type="region of interest" description="Disordered" evidence="1">
    <location>
        <begin position="153"/>
        <end position="177"/>
    </location>
</feature>
<sequence length="505" mass="56512">MSESDDWQRLSPLALVFLIVSGLQRQVRENLFLFAGAGAGAAFTDWLGLRELALIALVFVLFSVLGAMLYHRRFRFRMEADAVRVRRGLVEHKELRVRFARVQNIQLGQPFYFRPFNLVRFSLQTPGASDKEVELPGIDRSLAETMRDRISAARGELEETEARPEPEEGADPEPLEQPAVFAPSSGRLFLHGLSSNQVWVIAGLFFYVGGNLLERFGERVEQVAERALENGQAIDLPVSAWALGAGALLVFLLILFVLSGLLALVRFWRFRLRERGDRVIALAGLFDRREQTLRRAKVTGLQLRQSAVGRVLGCWSLVLRQTRSSDHETPAGGNAFVVPGLRQDDLALAEALLPGAVFPGRFQRISPRYRRFAFSRLLLGLLLALVLAGLLFGFDHWSLLALSVGALVALPVLHLRFRQWGWALEEGVLWVRRGLLGQRIDGFDLEQVQQARVTSSPYLRRHDLVGLELVLPQGVIGLPFLPSRPAAELANRALATAEQARFHRV</sequence>
<dbReference type="InterPro" id="IPR014529">
    <property type="entry name" value="UCP026631"/>
</dbReference>
<feature type="domain" description="YdbS-like PH" evidence="3">
    <location>
        <begin position="418"/>
        <end position="491"/>
    </location>
</feature>
<organism evidence="4 5">
    <name type="scientific">Wenzhouxiangella limi</name>
    <dbReference type="NCBI Taxonomy" id="2707351"/>
    <lineage>
        <taxon>Bacteria</taxon>
        <taxon>Pseudomonadati</taxon>
        <taxon>Pseudomonadota</taxon>
        <taxon>Gammaproteobacteria</taxon>
        <taxon>Chromatiales</taxon>
        <taxon>Wenzhouxiangellaceae</taxon>
        <taxon>Wenzhouxiangella</taxon>
    </lineage>
</organism>
<feature type="transmembrane region" description="Helical" evidence="2">
    <location>
        <begin position="373"/>
        <end position="391"/>
    </location>
</feature>
<comment type="caution">
    <text evidence="4">The sequence shown here is derived from an EMBL/GenBank/DDBJ whole genome shotgun (WGS) entry which is preliminary data.</text>
</comment>
<dbReference type="PANTHER" id="PTHR34473">
    <property type="entry name" value="UPF0699 TRANSMEMBRANE PROTEIN YDBS"/>
    <property type="match status" value="1"/>
</dbReference>
<proteinExistence type="predicted"/>
<reference evidence="4 5" key="1">
    <citation type="submission" date="2020-02" db="EMBL/GenBank/DDBJ databases">
        <authorList>
            <person name="Zhang X.-Y."/>
        </authorList>
    </citation>
    <scope>NUCLEOTIDE SEQUENCE [LARGE SCALE GENOMIC DNA]</scope>
    <source>
        <strain evidence="4 5">C33</strain>
    </source>
</reference>
<feature type="domain" description="YdbS-like PH" evidence="3">
    <location>
        <begin position="269"/>
        <end position="326"/>
    </location>
</feature>
<dbReference type="PIRSF" id="PIRSF026631">
    <property type="entry name" value="UCP026631"/>
    <property type="match status" value="1"/>
</dbReference>
<keyword evidence="2" id="KW-0812">Transmembrane</keyword>
<evidence type="ECO:0000313" key="4">
    <source>
        <dbReference type="EMBL" id="NDY94523.1"/>
    </source>
</evidence>
<feature type="transmembrane region" description="Helical" evidence="2">
    <location>
        <begin position="397"/>
        <end position="415"/>
    </location>
</feature>
<feature type="transmembrane region" description="Helical" evidence="2">
    <location>
        <begin position="188"/>
        <end position="208"/>
    </location>
</feature>
<dbReference type="Pfam" id="PF03703">
    <property type="entry name" value="bPH_2"/>
    <property type="match status" value="3"/>
</dbReference>
<dbReference type="EMBL" id="JAAGSC010000031">
    <property type="protein sequence ID" value="NDY94523.1"/>
    <property type="molecule type" value="Genomic_DNA"/>
</dbReference>
<dbReference type="AlphaFoldDB" id="A0A845URQ8"/>
<dbReference type="Proteomes" id="UP000484885">
    <property type="component" value="Unassembled WGS sequence"/>
</dbReference>
<evidence type="ECO:0000259" key="3">
    <source>
        <dbReference type="Pfam" id="PF03703"/>
    </source>
</evidence>
<feature type="domain" description="YdbS-like PH" evidence="3">
    <location>
        <begin position="72"/>
        <end position="150"/>
    </location>
</feature>
<evidence type="ECO:0000313" key="5">
    <source>
        <dbReference type="Proteomes" id="UP000484885"/>
    </source>
</evidence>
<keyword evidence="5" id="KW-1185">Reference proteome</keyword>
<dbReference type="RefSeq" id="WP_164209825.1">
    <property type="nucleotide sequence ID" value="NZ_JAAGSC010000031.1"/>
</dbReference>
<name>A0A845URQ8_9GAMM</name>
<evidence type="ECO:0000256" key="2">
    <source>
        <dbReference type="SAM" id="Phobius"/>
    </source>
</evidence>
<feature type="transmembrane region" description="Helical" evidence="2">
    <location>
        <begin position="240"/>
        <end position="265"/>
    </location>
</feature>
<dbReference type="InterPro" id="IPR005182">
    <property type="entry name" value="YdbS-like_PH"/>
</dbReference>
<protein>
    <submittedName>
        <fullName evidence="4">PH domain-containing protein</fullName>
    </submittedName>
</protein>
<keyword evidence="2" id="KW-1133">Transmembrane helix</keyword>
<feature type="transmembrane region" description="Helical" evidence="2">
    <location>
        <begin position="49"/>
        <end position="70"/>
    </location>
</feature>
<evidence type="ECO:0000256" key="1">
    <source>
        <dbReference type="SAM" id="MobiDB-lite"/>
    </source>
</evidence>